<protein>
    <submittedName>
        <fullName evidence="2">Uncharacterized protein</fullName>
    </submittedName>
</protein>
<feature type="compositionally biased region" description="Polar residues" evidence="1">
    <location>
        <begin position="326"/>
        <end position="338"/>
    </location>
</feature>
<feature type="compositionally biased region" description="Pro residues" evidence="1">
    <location>
        <begin position="540"/>
        <end position="558"/>
    </location>
</feature>
<feature type="compositionally biased region" description="Low complexity" evidence="1">
    <location>
        <begin position="488"/>
        <end position="509"/>
    </location>
</feature>
<keyword evidence="3" id="KW-1185">Reference proteome</keyword>
<feature type="compositionally biased region" description="Polar residues" evidence="1">
    <location>
        <begin position="431"/>
        <end position="449"/>
    </location>
</feature>
<feature type="compositionally biased region" description="Pro residues" evidence="1">
    <location>
        <begin position="588"/>
        <end position="601"/>
    </location>
</feature>
<organism evidence="2 3">
    <name type="scientific">Obba rivulosa</name>
    <dbReference type="NCBI Taxonomy" id="1052685"/>
    <lineage>
        <taxon>Eukaryota</taxon>
        <taxon>Fungi</taxon>
        <taxon>Dikarya</taxon>
        <taxon>Basidiomycota</taxon>
        <taxon>Agaricomycotina</taxon>
        <taxon>Agaricomycetes</taxon>
        <taxon>Polyporales</taxon>
        <taxon>Gelatoporiaceae</taxon>
        <taxon>Obba</taxon>
    </lineage>
</organism>
<reference evidence="2 3" key="1">
    <citation type="submission" date="2016-07" db="EMBL/GenBank/DDBJ databases">
        <title>Draft genome of the white-rot fungus Obba rivulosa 3A-2.</title>
        <authorList>
            <consortium name="DOE Joint Genome Institute"/>
            <person name="Miettinen O."/>
            <person name="Riley R."/>
            <person name="Acob R."/>
            <person name="Barry K."/>
            <person name="Cullen D."/>
            <person name="De Vries R."/>
            <person name="Hainaut M."/>
            <person name="Hatakka A."/>
            <person name="Henrissat B."/>
            <person name="Hilden K."/>
            <person name="Kuo R."/>
            <person name="Labutti K."/>
            <person name="Lipzen A."/>
            <person name="Makela M.R."/>
            <person name="Sandor L."/>
            <person name="Spatafora J.W."/>
            <person name="Grigoriev I.V."/>
            <person name="Hibbett D.S."/>
        </authorList>
    </citation>
    <scope>NUCLEOTIDE SEQUENCE [LARGE SCALE GENOMIC DNA]</scope>
    <source>
        <strain evidence="2 3">3A-2</strain>
    </source>
</reference>
<evidence type="ECO:0000256" key="1">
    <source>
        <dbReference type="SAM" id="MobiDB-lite"/>
    </source>
</evidence>
<dbReference type="AlphaFoldDB" id="A0A8E2B2B8"/>
<evidence type="ECO:0000313" key="3">
    <source>
        <dbReference type="Proteomes" id="UP000250043"/>
    </source>
</evidence>
<feature type="region of interest" description="Disordered" evidence="1">
    <location>
        <begin position="47"/>
        <end position="304"/>
    </location>
</feature>
<feature type="region of interest" description="Disordered" evidence="1">
    <location>
        <begin position="417"/>
        <end position="450"/>
    </location>
</feature>
<feature type="compositionally biased region" description="Polar residues" evidence="1">
    <location>
        <begin position="515"/>
        <end position="524"/>
    </location>
</feature>
<dbReference type="EMBL" id="KV722415">
    <property type="protein sequence ID" value="OCH89970.1"/>
    <property type="molecule type" value="Genomic_DNA"/>
</dbReference>
<dbReference type="Proteomes" id="UP000250043">
    <property type="component" value="Unassembled WGS sequence"/>
</dbReference>
<evidence type="ECO:0000313" key="2">
    <source>
        <dbReference type="EMBL" id="OCH89970.1"/>
    </source>
</evidence>
<feature type="compositionally biased region" description="Acidic residues" evidence="1">
    <location>
        <begin position="49"/>
        <end position="59"/>
    </location>
</feature>
<feature type="compositionally biased region" description="Basic and acidic residues" evidence="1">
    <location>
        <begin position="758"/>
        <end position="776"/>
    </location>
</feature>
<feature type="region of interest" description="Disordered" evidence="1">
    <location>
        <begin position="318"/>
        <end position="357"/>
    </location>
</feature>
<sequence>MTTLPVPRPQRERADRESGLRASILESALELGVGSSRTVANWIFNAVPEEGEEADEEDTISPSLTYASTGTSDASSLSSFPSSNLHPGAGASNLSRLGSRTEEDFSIVGMDAERSGSSSVDRSQRAIQFAVNAPSEQRTSSPAPSPAPGFFRSNKLRKPRSNGYQSDGGHVGDGGKGKKEKDKKSKKKAKESGNATEHESDGGYLSEVSKKSKKGKKDKAADVQSPATDYDTDGGGMSSSARPRKTSVMLPTAGDESDGGNLSEVSTKKKGFFRLNSRSSRKRKDSTAGGSPQREVIPPVPMLPPVSFPLPIADKFIRAGTPSLDDGSNNSRTVTPIPSISVDADRPSQDVATPPELTERIERASIMTHDGLTKAFRDAESVRSPSIDVLSTFRSLARPKAGSLDSVHPYARMYQGTLSPQPPDSPMVVSPPTTSTSRPKISAPNTSTLAPKHVPVPLVLTPATPGHSQHLMPSPDPDYILITPPVTPTGTRRPSSPRSASAVPVTPSSEFLVPTPTTQSTQGVPPSPTGRSHVLGYYDLPPPTPPPQGPLPAVPPEAPSVSGSAAEPRRPILRNVSSLNRLNISARPPGPPPLRELPTPPDSTGGGYVSRAPSAFRTAPADTPPVAQSPTPNQRGRQSPFPVQPVLPRAESSDLVRRTSTRVLKAAASASALQSRAHTPVSADERGESWYGRPSMHQNKDQLRVHWQPRSASALDQRMSDFDFDDGPGAQERQSWVGDLVPHSPRSSFEDDLEPEDDRSVYTSEEHFPPQEREQDALLAEEEGGDGRSSMWSDANSRVSFMDGEMSAKVHERLLKQVEQMYGKAEPIPPVPRLDYPGKNGYF</sequence>
<feature type="compositionally biased region" description="Polar residues" evidence="1">
    <location>
        <begin position="626"/>
        <end position="637"/>
    </location>
</feature>
<feature type="region of interest" description="Disordered" evidence="1">
    <location>
        <begin position="463"/>
        <end position="794"/>
    </location>
</feature>
<feature type="compositionally biased region" description="Low complexity" evidence="1">
    <location>
        <begin position="67"/>
        <end position="83"/>
    </location>
</feature>
<feature type="compositionally biased region" description="Basic and acidic residues" evidence="1">
    <location>
        <begin position="173"/>
        <end position="183"/>
    </location>
</feature>
<dbReference type="OrthoDB" id="2690066at2759"/>
<accession>A0A8E2B2B8</accession>
<name>A0A8E2B2B8_9APHY</name>
<proteinExistence type="predicted"/>
<gene>
    <name evidence="2" type="ORF">OBBRIDRAFT_835421</name>
</gene>